<dbReference type="PANTHER" id="PTHR34989">
    <property type="entry name" value="PROTEIN HDED"/>
    <property type="match status" value="1"/>
</dbReference>
<name>A0A0U4BD83_9BACT</name>
<sequence>MMIPSVLHTNWWALALRSLVATICALLTFLLPGLTLLVLVALFGVYFILNGLLTLVAAFRQSRDQPVWWGLVLEGVAGVVAGGLTLAWPDITLLALVYVVALWAILTGFLQIGTAFRLRKHRASEGLMLLSGLLAIGFGVLLIFWPRAGALALAWWVGAYIFGFGMILGILAYRLRRRTAGHSGRSTMAQAAG</sequence>
<feature type="transmembrane region" description="Helical" evidence="1">
    <location>
        <begin position="94"/>
        <end position="115"/>
    </location>
</feature>
<gene>
    <name evidence="2" type="ORF">AUC43_05130</name>
</gene>
<keyword evidence="3" id="KW-1185">Reference proteome</keyword>
<feature type="transmembrane region" description="Helical" evidence="1">
    <location>
        <begin position="127"/>
        <end position="146"/>
    </location>
</feature>
<protein>
    <recommendedName>
        <fullName evidence="4">HdeD family acid-resistance protein</fullName>
    </recommendedName>
</protein>
<keyword evidence="1" id="KW-0812">Transmembrane</keyword>
<feature type="transmembrane region" description="Helical" evidence="1">
    <location>
        <begin position="12"/>
        <end position="31"/>
    </location>
</feature>
<dbReference type="OrthoDB" id="7059775at2"/>
<organism evidence="2 3">
    <name type="scientific">Hymenobacter sedentarius</name>
    <dbReference type="NCBI Taxonomy" id="1411621"/>
    <lineage>
        <taxon>Bacteria</taxon>
        <taxon>Pseudomonadati</taxon>
        <taxon>Bacteroidota</taxon>
        <taxon>Cytophagia</taxon>
        <taxon>Cytophagales</taxon>
        <taxon>Hymenobacteraceae</taxon>
        <taxon>Hymenobacter</taxon>
    </lineage>
</organism>
<feature type="transmembrane region" description="Helical" evidence="1">
    <location>
        <begin position="37"/>
        <end position="59"/>
    </location>
</feature>
<dbReference type="InterPro" id="IPR052712">
    <property type="entry name" value="Acid_resist_chaperone_HdeD"/>
</dbReference>
<dbReference type="GO" id="GO:0005886">
    <property type="term" value="C:plasma membrane"/>
    <property type="evidence" value="ECO:0007669"/>
    <property type="project" value="TreeGrafter"/>
</dbReference>
<evidence type="ECO:0000313" key="2">
    <source>
        <dbReference type="EMBL" id="ALW84523.1"/>
    </source>
</evidence>
<dbReference type="EMBL" id="CP013909">
    <property type="protein sequence ID" value="ALW84523.1"/>
    <property type="molecule type" value="Genomic_DNA"/>
</dbReference>
<evidence type="ECO:0000313" key="3">
    <source>
        <dbReference type="Proteomes" id="UP000059542"/>
    </source>
</evidence>
<dbReference type="Pfam" id="PF03729">
    <property type="entry name" value="DUF308"/>
    <property type="match status" value="1"/>
</dbReference>
<accession>A0A0U4BD83</accession>
<reference evidence="2 3" key="1">
    <citation type="submission" date="2015-12" db="EMBL/GenBank/DDBJ databases">
        <authorList>
            <person name="Shamseldin A."/>
            <person name="Moawad H."/>
            <person name="Abd El-Rahim W.M."/>
            <person name="Sadowsky M.J."/>
        </authorList>
    </citation>
    <scope>NUCLEOTIDE SEQUENCE [LARGE SCALE GENOMIC DNA]</scope>
    <source>
        <strain evidence="2 3">DG5B</strain>
    </source>
</reference>
<feature type="transmembrane region" description="Helical" evidence="1">
    <location>
        <begin position="152"/>
        <end position="173"/>
    </location>
</feature>
<dbReference type="AlphaFoldDB" id="A0A0U4BD83"/>
<dbReference type="Proteomes" id="UP000059542">
    <property type="component" value="Chromosome"/>
</dbReference>
<dbReference type="InterPro" id="IPR005325">
    <property type="entry name" value="DUF308_memb"/>
</dbReference>
<dbReference type="RefSeq" id="WP_068190704.1">
    <property type="nucleotide sequence ID" value="NZ_CP013909.1"/>
</dbReference>
<dbReference type="PANTHER" id="PTHR34989:SF1">
    <property type="entry name" value="PROTEIN HDED"/>
    <property type="match status" value="1"/>
</dbReference>
<feature type="transmembrane region" description="Helical" evidence="1">
    <location>
        <begin position="66"/>
        <end position="88"/>
    </location>
</feature>
<evidence type="ECO:0000256" key="1">
    <source>
        <dbReference type="SAM" id="Phobius"/>
    </source>
</evidence>
<keyword evidence="1" id="KW-1133">Transmembrane helix</keyword>
<keyword evidence="1" id="KW-0472">Membrane</keyword>
<proteinExistence type="predicted"/>
<evidence type="ECO:0008006" key="4">
    <source>
        <dbReference type="Google" id="ProtNLM"/>
    </source>
</evidence>
<dbReference type="KEGG" id="hyg:AUC43_05130"/>